<evidence type="ECO:0000256" key="1">
    <source>
        <dbReference type="ARBA" id="ARBA00012304"/>
    </source>
</evidence>
<dbReference type="InterPro" id="IPR029063">
    <property type="entry name" value="SAM-dependent_MTases_sf"/>
</dbReference>
<evidence type="ECO:0000256" key="2">
    <source>
        <dbReference type="ARBA" id="ARBA00016505"/>
    </source>
</evidence>
<dbReference type="RefSeq" id="WP_102227852.1">
    <property type="nucleotide sequence ID" value="NZ_PNFY01000021.1"/>
</dbReference>
<keyword evidence="4 9" id="KW-0808">Transferase</keyword>
<feature type="binding site" evidence="9">
    <location>
        <position position="38"/>
    </location>
    <ligand>
        <name>S-adenosyl-L-methionine</name>
        <dbReference type="ChEBI" id="CHEBI:59789"/>
    </ligand>
</feature>
<organism evidence="11 12">
    <name type="scientific">Dolosicoccus paucivorans</name>
    <dbReference type="NCBI Taxonomy" id="84521"/>
    <lineage>
        <taxon>Bacteria</taxon>
        <taxon>Bacillati</taxon>
        <taxon>Bacillota</taxon>
        <taxon>Bacilli</taxon>
        <taxon>Lactobacillales</taxon>
        <taxon>Aerococcaceae</taxon>
        <taxon>Dolosicoccus</taxon>
    </lineage>
</organism>
<dbReference type="SMART" id="SM00650">
    <property type="entry name" value="rADc"/>
    <property type="match status" value="1"/>
</dbReference>
<keyword evidence="5 9" id="KW-0949">S-adenosyl-L-methionine</keyword>
<dbReference type="EC" id="2.1.1.184" evidence="1"/>
<comment type="caution">
    <text evidence="11">The sequence shown here is derived from an EMBL/GenBank/DDBJ whole genome shotgun (WGS) entry which is preliminary data.</text>
</comment>
<evidence type="ECO:0000256" key="5">
    <source>
        <dbReference type="ARBA" id="ARBA00022691"/>
    </source>
</evidence>
<dbReference type="PROSITE" id="PS01131">
    <property type="entry name" value="RRNA_A_DIMETH"/>
    <property type="match status" value="1"/>
</dbReference>
<feature type="binding site" evidence="9">
    <location>
        <position position="84"/>
    </location>
    <ligand>
        <name>S-adenosyl-L-methionine</name>
        <dbReference type="ChEBI" id="CHEBI:59789"/>
    </ligand>
</feature>
<comment type="similarity">
    <text evidence="9">Belongs to the class I-like SAM-binding methyltransferase superfamily. rRNA adenine N(6)-methyltransferase family.</text>
</comment>
<dbReference type="GO" id="GO:0052910">
    <property type="term" value="F:23S rRNA (adenine(2085)-N(6))-dimethyltransferase activity"/>
    <property type="evidence" value="ECO:0007669"/>
    <property type="project" value="UniProtKB-EC"/>
</dbReference>
<feature type="binding site" evidence="9">
    <location>
        <position position="59"/>
    </location>
    <ligand>
        <name>S-adenosyl-L-methionine</name>
        <dbReference type="ChEBI" id="CHEBI:59789"/>
    </ligand>
</feature>
<evidence type="ECO:0000256" key="6">
    <source>
        <dbReference type="ARBA" id="ARBA00022884"/>
    </source>
</evidence>
<dbReference type="SUPFAM" id="SSF53335">
    <property type="entry name" value="S-adenosyl-L-methionine-dependent methyltransferases"/>
    <property type="match status" value="1"/>
</dbReference>
<dbReference type="GO" id="GO:0003723">
    <property type="term" value="F:RNA binding"/>
    <property type="evidence" value="ECO:0007669"/>
    <property type="project" value="UniProtKB-UniRule"/>
</dbReference>
<evidence type="ECO:0000256" key="8">
    <source>
        <dbReference type="ARBA" id="ARBA00049167"/>
    </source>
</evidence>
<proteinExistence type="inferred from homology"/>
<dbReference type="GO" id="GO:0000179">
    <property type="term" value="F:rRNA (adenine-N6,N6-)-dimethyltransferase activity"/>
    <property type="evidence" value="ECO:0007669"/>
    <property type="project" value="UniProtKB-UniRule"/>
</dbReference>
<evidence type="ECO:0000256" key="7">
    <source>
        <dbReference type="ARBA" id="ARBA00029941"/>
    </source>
</evidence>
<dbReference type="EMBL" id="PNHE01000017">
    <property type="protein sequence ID" value="PMC58305.1"/>
    <property type="molecule type" value="Genomic_DNA"/>
</dbReference>
<dbReference type="PROSITE" id="PS51689">
    <property type="entry name" value="SAM_RNA_A_N6_MT"/>
    <property type="match status" value="1"/>
</dbReference>
<evidence type="ECO:0000256" key="9">
    <source>
        <dbReference type="PROSITE-ProRule" id="PRU01026"/>
    </source>
</evidence>
<keyword evidence="3 9" id="KW-0489">Methyltransferase</keyword>
<dbReference type="InterPro" id="IPR001737">
    <property type="entry name" value="KsgA/Erm"/>
</dbReference>
<evidence type="ECO:0000259" key="10">
    <source>
        <dbReference type="SMART" id="SM00650"/>
    </source>
</evidence>
<evidence type="ECO:0000256" key="3">
    <source>
        <dbReference type="ARBA" id="ARBA00022603"/>
    </source>
</evidence>
<evidence type="ECO:0000313" key="11">
    <source>
        <dbReference type="EMBL" id="PMC58305.1"/>
    </source>
</evidence>
<keyword evidence="12" id="KW-1185">Reference proteome</keyword>
<protein>
    <recommendedName>
        <fullName evidence="2">rRNA adenine N-6-methyltransferase</fullName>
        <ecNumber evidence="1">2.1.1.184</ecNumber>
    </recommendedName>
    <alternativeName>
        <fullName evidence="7">Macrolide-lincosamide-streptogramin B resistance protein</fullName>
    </alternativeName>
</protein>
<dbReference type="Proteomes" id="UP000235682">
    <property type="component" value="Unassembled WGS sequence"/>
</dbReference>
<dbReference type="CDD" id="cd02440">
    <property type="entry name" value="AdoMet_MTases"/>
    <property type="match status" value="1"/>
</dbReference>
<comment type="catalytic activity">
    <reaction evidence="8">
        <text>adenosine(2085) in 23S rRNA + 2 S-adenosyl-L-methionine = N(6)-dimethyladenosine(2085) in 23S rRNA + 2 S-adenosyl-L-homocysteine + 2 H(+)</text>
        <dbReference type="Rhea" id="RHEA:42784"/>
        <dbReference type="Rhea" id="RHEA-COMP:10237"/>
        <dbReference type="Rhea" id="RHEA-COMP:10238"/>
        <dbReference type="ChEBI" id="CHEBI:15378"/>
        <dbReference type="ChEBI" id="CHEBI:57856"/>
        <dbReference type="ChEBI" id="CHEBI:59789"/>
        <dbReference type="ChEBI" id="CHEBI:74411"/>
        <dbReference type="ChEBI" id="CHEBI:74493"/>
        <dbReference type="EC" id="2.1.1.184"/>
    </reaction>
</comment>
<sequence length="247" mass="28940">MNKKNIKVSQNFITSKYYIEKIMSHTNLNVKDNVFEIGAGKGHFTLELVKRCNYVTAIEIDPKLCDITKNKLLNYSNYQMVNVDILQFKFPRKNPYKIYGNIPYNISTSIVRKIVFESTATISYLIVEYGFAKRLLNTNRSLSLLLMAEVDISILAKIPRDYFHPKPKVDSALIVLKRKSTKMSAEEKKVYKYFVMKWVNKEYKKLFTKNQFNRALKHAGINDLRNVDFDQLQSVFNSYKLFNGLKR</sequence>
<evidence type="ECO:0000313" key="12">
    <source>
        <dbReference type="Proteomes" id="UP000235682"/>
    </source>
</evidence>
<dbReference type="InterPro" id="IPR023165">
    <property type="entry name" value="rRNA_Ade_diMease-like_C"/>
</dbReference>
<dbReference type="PANTHER" id="PTHR11727:SF7">
    <property type="entry name" value="DIMETHYLADENOSINE TRANSFERASE-RELATED"/>
    <property type="match status" value="1"/>
</dbReference>
<dbReference type="InterPro" id="IPR020598">
    <property type="entry name" value="rRNA_Ade_methylase_Trfase_N"/>
</dbReference>
<accession>A0A2N6SMK1</accession>
<dbReference type="NCBIfam" id="NF000499">
    <property type="entry name" value="Erm23S_rRNA_broad"/>
    <property type="match status" value="1"/>
</dbReference>
<name>A0A2N6SMK1_9LACT</name>
<feature type="binding site" evidence="9">
    <location>
        <position position="11"/>
    </location>
    <ligand>
        <name>S-adenosyl-L-methionine</name>
        <dbReference type="ChEBI" id="CHEBI:59789"/>
    </ligand>
</feature>
<dbReference type="Gene3D" id="3.40.50.150">
    <property type="entry name" value="Vaccinia Virus protein VP39"/>
    <property type="match status" value="1"/>
</dbReference>
<dbReference type="OrthoDB" id="9786598at2"/>
<feature type="binding site" evidence="9">
    <location>
        <position position="101"/>
    </location>
    <ligand>
        <name>S-adenosyl-L-methionine</name>
        <dbReference type="ChEBI" id="CHEBI:59789"/>
    </ligand>
</feature>
<dbReference type="InterPro" id="IPR020596">
    <property type="entry name" value="rRNA_Ade_Mease_Trfase_CS"/>
</dbReference>
<dbReference type="GO" id="GO:0005829">
    <property type="term" value="C:cytosol"/>
    <property type="evidence" value="ECO:0007669"/>
    <property type="project" value="TreeGrafter"/>
</dbReference>
<dbReference type="PANTHER" id="PTHR11727">
    <property type="entry name" value="DIMETHYLADENOSINE TRANSFERASE"/>
    <property type="match status" value="1"/>
</dbReference>
<dbReference type="AlphaFoldDB" id="A0A2N6SMK1"/>
<feature type="domain" description="Ribosomal RNA adenine methylase transferase N-terminal" evidence="10">
    <location>
        <begin position="18"/>
        <end position="180"/>
    </location>
</feature>
<evidence type="ECO:0000256" key="4">
    <source>
        <dbReference type="ARBA" id="ARBA00022679"/>
    </source>
</evidence>
<dbReference type="Gene3D" id="1.10.8.100">
    <property type="entry name" value="Ribosomal RNA adenine dimethylase-like, domain 2"/>
    <property type="match status" value="1"/>
</dbReference>
<reference evidence="11 12" key="1">
    <citation type="submission" date="2017-09" db="EMBL/GenBank/DDBJ databases">
        <title>Bacterial strain isolated from the female urinary microbiota.</title>
        <authorList>
            <person name="Thomas-White K."/>
            <person name="Kumar N."/>
            <person name="Forster S."/>
            <person name="Putonti C."/>
            <person name="Lawley T."/>
            <person name="Wolfe A.J."/>
        </authorList>
    </citation>
    <scope>NUCLEOTIDE SEQUENCE [LARGE SCALE GENOMIC DNA]</scope>
    <source>
        <strain evidence="11 12">UMB0852</strain>
    </source>
</reference>
<keyword evidence="6 9" id="KW-0694">RNA-binding</keyword>
<feature type="binding site" evidence="9">
    <location>
        <position position="13"/>
    </location>
    <ligand>
        <name>S-adenosyl-L-methionine</name>
        <dbReference type="ChEBI" id="CHEBI:59789"/>
    </ligand>
</feature>
<gene>
    <name evidence="11" type="primary">erm-23S_rRNA</name>
    <name evidence="11" type="ORF">CJ205_04805</name>
</gene>
<dbReference type="Pfam" id="PF00398">
    <property type="entry name" value="RrnaAD"/>
    <property type="match status" value="1"/>
</dbReference>